<dbReference type="InterPro" id="IPR015500">
    <property type="entry name" value="Peptidase_S8_subtilisin-rel"/>
</dbReference>
<dbReference type="SUPFAM" id="SSF52743">
    <property type="entry name" value="Subtilisin-like"/>
    <property type="match status" value="1"/>
</dbReference>
<comment type="caution">
    <text evidence="9">The sequence shown here is derived from an EMBL/GenBank/DDBJ whole genome shotgun (WGS) entry which is preliminary data.</text>
</comment>
<keyword evidence="7" id="KW-0812">Transmembrane</keyword>
<proteinExistence type="inferred from homology"/>
<dbReference type="InterPro" id="IPR008979">
    <property type="entry name" value="Galactose-bd-like_sf"/>
</dbReference>
<name>A0AA88KT93_NAELO</name>
<dbReference type="InterPro" id="IPR036852">
    <property type="entry name" value="Peptidase_S8/S53_dom_sf"/>
</dbReference>
<protein>
    <recommendedName>
        <fullName evidence="8">Peptidase S8/S53 domain-containing protein</fullName>
    </recommendedName>
</protein>
<keyword evidence="7" id="KW-0472">Membrane</keyword>
<dbReference type="Gene3D" id="2.60.120.380">
    <property type="match status" value="1"/>
</dbReference>
<feature type="region of interest" description="Disordered" evidence="6">
    <location>
        <begin position="1"/>
        <end position="24"/>
    </location>
</feature>
<evidence type="ECO:0000256" key="3">
    <source>
        <dbReference type="ARBA" id="ARBA00022825"/>
    </source>
</evidence>
<sequence>MPPSLNDDAIPMNLSEGVSMQRKPNNQRWTSKSFVLGMFALLLVSMIFSYVLYNSNYGMIPQNSSHSFKMPLSWLSSATFSDNKHATTQKKYLNIHNSRLEMNEHNNMISELRNKHHVHVKRNLNNHATTPTQIENAVQYYVKFRSVDTAQSSSVAPLTNLQHALFNTLQPALLDTTSASSSARTNAPSTGNNNGGFHRVSKLLEHFIIGTVSSQPISETISSSGIIGSIASLFSSTSSTPARTDTSVVIIMRAKPSQMAELVSNKNLEGIEIEWVGRVDSSSHKTALNFGAIQKLWEQQRTQGVLSQQHLESTQSTTTPPQQTLEAQLEKFSRFESVNANSNRQQRAISSSMLKYVSIYATIIHSLDATYQGSTEQETDQLVEELNQALKKHFSEKLTNSHSDSPLFYPVMKESKDKLSFAFSPEIASEAMQILLNHEGIFSVERQLPMELMNYHPNTVLQGINSNLPLPPKNNSNFFIWSNGITGKGEVVGCADTGIDWDQCFFYDAETEVPLNTVNMTHRKIVSYQTVALRDQYGNIHSSDNKDSGDGHGTHVSGSIAGSIMSTHNNAQDMLKYNGAAPGAKLFFTDIMKTGGNQLLIPPDLYNNLFKIPYQRAGVRIHSNSWGCSFSSIFNCKYNCNCKWAIDSEYGKTGETVSNDFCVTNFGKSCCQICNNYDTRSQDIDKFTWDNDDFLPLFAAGNEGYTADSGNIGSPTTSKNVLSVGASQTTNEGFVEAVDHVDFTSVFSAIKVSTEEECCNFKGTSDDQTNLVKSLCCSSYMKKTYSDSKKYFTKENLAYFSGRGPAVGNRIKPDVVAPGYEIESMHSDGSVTSFQCSAGRPTPFNNAAILTLRGTSMSTPLLAGTAALVREYLKTRTLHVNPSGALVKGILIHSAQPLKGLVSLDGRGSMFDLRKLETPNSYTGFGLVSLGSALAFEGSSFSLFTRDRKTISNHARDTYCFKRVTGKSPSQGGESFFSATLAWYDLPSTAPNVELIQDLDLNAYVYAENSTSSTRYPGNGNVQNDHENNVEKVMISSIDKDMIVAVTIDATKLIRNQNYSLVITHSDDIEPIGLCHPPAAYSPPVSVLTILILFGVLSAVTIIVIGGIILLVRRFKYGGSGGTTSSSSSSRSTSAPSGGRRPVTVKIILHHGLTILEED</sequence>
<keyword evidence="2 5" id="KW-0378">Hydrolase</keyword>
<feature type="transmembrane region" description="Helical" evidence="7">
    <location>
        <begin position="1085"/>
        <end position="1112"/>
    </location>
</feature>
<evidence type="ECO:0000256" key="1">
    <source>
        <dbReference type="ARBA" id="ARBA00022670"/>
    </source>
</evidence>
<feature type="active site" description="Charge relay system" evidence="4 5">
    <location>
        <position position="856"/>
    </location>
</feature>
<dbReference type="InterPro" id="IPR034058">
    <property type="entry name" value="TagA/B/C/D_pept_dom"/>
</dbReference>
<evidence type="ECO:0000259" key="8">
    <source>
        <dbReference type="Pfam" id="PF00082"/>
    </source>
</evidence>
<dbReference type="Gene3D" id="3.40.50.200">
    <property type="entry name" value="Peptidase S8/S53 domain"/>
    <property type="match status" value="1"/>
</dbReference>
<evidence type="ECO:0000313" key="10">
    <source>
        <dbReference type="Proteomes" id="UP000816034"/>
    </source>
</evidence>
<dbReference type="InterPro" id="IPR000209">
    <property type="entry name" value="Peptidase_S8/S53_dom"/>
</dbReference>
<dbReference type="InterPro" id="IPR022398">
    <property type="entry name" value="Peptidase_S8_His-AS"/>
</dbReference>
<dbReference type="PROSITE" id="PS00137">
    <property type="entry name" value="SUBTILASE_HIS"/>
    <property type="match status" value="1"/>
</dbReference>
<accession>A0AA88KT93</accession>
<keyword evidence="1 5" id="KW-0645">Protease</keyword>
<evidence type="ECO:0000256" key="2">
    <source>
        <dbReference type="ARBA" id="ARBA00022801"/>
    </source>
</evidence>
<keyword evidence="3 5" id="KW-0720">Serine protease</keyword>
<dbReference type="Proteomes" id="UP000816034">
    <property type="component" value="Unassembled WGS sequence"/>
</dbReference>
<dbReference type="PANTHER" id="PTHR43399:SF5">
    <property type="entry name" value="PEPTIDASE S8 FAMILY WITH PROTEASE-ASSOCIATED DOMAIN"/>
    <property type="match status" value="1"/>
</dbReference>
<dbReference type="EMBL" id="PYSW02000010">
    <property type="protein sequence ID" value="KAG2388512.1"/>
    <property type="molecule type" value="Genomic_DNA"/>
</dbReference>
<reference evidence="9 10" key="1">
    <citation type="journal article" date="2018" name="BMC Genomics">
        <title>The genome of Naegleria lovaniensis, the basis for a comparative approach to unravel pathogenicity factors of the human pathogenic amoeba N. fowleri.</title>
        <authorList>
            <person name="Liechti N."/>
            <person name="Schurch N."/>
            <person name="Bruggmann R."/>
            <person name="Wittwer M."/>
        </authorList>
    </citation>
    <scope>NUCLEOTIDE SEQUENCE [LARGE SCALE GENOMIC DNA]</scope>
    <source>
        <strain evidence="9 10">ATCC 30569</strain>
    </source>
</reference>
<evidence type="ECO:0000256" key="6">
    <source>
        <dbReference type="SAM" id="MobiDB-lite"/>
    </source>
</evidence>
<keyword evidence="7" id="KW-1133">Transmembrane helix</keyword>
<organism evidence="9 10">
    <name type="scientific">Naegleria lovaniensis</name>
    <name type="common">Amoeba</name>
    <dbReference type="NCBI Taxonomy" id="51637"/>
    <lineage>
        <taxon>Eukaryota</taxon>
        <taxon>Discoba</taxon>
        <taxon>Heterolobosea</taxon>
        <taxon>Tetramitia</taxon>
        <taxon>Eutetramitia</taxon>
        <taxon>Vahlkampfiidae</taxon>
        <taxon>Naegleria</taxon>
    </lineage>
</organism>
<dbReference type="PRINTS" id="PR00723">
    <property type="entry name" value="SUBTILISIN"/>
</dbReference>
<feature type="transmembrane region" description="Helical" evidence="7">
    <location>
        <begin position="33"/>
        <end position="53"/>
    </location>
</feature>
<dbReference type="Pfam" id="PF00082">
    <property type="entry name" value="Peptidase_S8"/>
    <property type="match status" value="1"/>
</dbReference>
<dbReference type="InterPro" id="IPR051048">
    <property type="entry name" value="Peptidase_S8/S53_subtilisin"/>
</dbReference>
<dbReference type="GO" id="GO:0006508">
    <property type="term" value="P:proteolysis"/>
    <property type="evidence" value="ECO:0007669"/>
    <property type="project" value="UniProtKB-KW"/>
</dbReference>
<dbReference type="GO" id="GO:0004252">
    <property type="term" value="F:serine-type endopeptidase activity"/>
    <property type="evidence" value="ECO:0007669"/>
    <property type="project" value="UniProtKB-UniRule"/>
</dbReference>
<dbReference type="PROSITE" id="PS51892">
    <property type="entry name" value="SUBTILASE"/>
    <property type="match status" value="1"/>
</dbReference>
<feature type="region of interest" description="Disordered" evidence="6">
    <location>
        <begin position="1120"/>
        <end position="1140"/>
    </location>
</feature>
<feature type="domain" description="Peptidase S8/S53" evidence="8">
    <location>
        <begin position="487"/>
        <end position="898"/>
    </location>
</feature>
<evidence type="ECO:0000256" key="7">
    <source>
        <dbReference type="SAM" id="Phobius"/>
    </source>
</evidence>
<feature type="compositionally biased region" description="Low complexity" evidence="6">
    <location>
        <begin position="1123"/>
        <end position="1140"/>
    </location>
</feature>
<gene>
    <name evidence="9" type="ORF">C9374_000676</name>
</gene>
<keyword evidence="10" id="KW-1185">Reference proteome</keyword>
<dbReference type="AlphaFoldDB" id="A0AA88KT93"/>
<evidence type="ECO:0000256" key="5">
    <source>
        <dbReference type="PROSITE-ProRule" id="PRU01240"/>
    </source>
</evidence>
<feature type="active site" description="Charge relay system" evidence="4 5">
    <location>
        <position position="496"/>
    </location>
</feature>
<dbReference type="PANTHER" id="PTHR43399">
    <property type="entry name" value="SUBTILISIN-RELATED"/>
    <property type="match status" value="1"/>
</dbReference>
<dbReference type="CDD" id="cd04842">
    <property type="entry name" value="Peptidases_S8_Kp43_protease"/>
    <property type="match status" value="1"/>
</dbReference>
<evidence type="ECO:0000256" key="4">
    <source>
        <dbReference type="PIRSR" id="PIRSR615500-1"/>
    </source>
</evidence>
<evidence type="ECO:0000313" key="9">
    <source>
        <dbReference type="EMBL" id="KAG2388512.1"/>
    </source>
</evidence>
<feature type="active site" description="Charge relay system" evidence="4 5">
    <location>
        <position position="552"/>
    </location>
</feature>
<dbReference type="GeneID" id="68093138"/>
<comment type="similarity">
    <text evidence="5">Belongs to the peptidase S8 family.</text>
</comment>
<dbReference type="RefSeq" id="XP_044552504.1">
    <property type="nucleotide sequence ID" value="XM_044696655.1"/>
</dbReference>
<dbReference type="SUPFAM" id="SSF49785">
    <property type="entry name" value="Galactose-binding domain-like"/>
    <property type="match status" value="1"/>
</dbReference>